<evidence type="ECO:0000313" key="3">
    <source>
        <dbReference type="WBParaSite" id="GPUH_0000590701-mRNA-1"/>
    </source>
</evidence>
<dbReference type="WBParaSite" id="GPUH_0000590701-mRNA-1">
    <property type="protein sequence ID" value="GPUH_0000590701-mRNA-1"/>
    <property type="gene ID" value="GPUH_0000590701"/>
</dbReference>
<reference evidence="3" key="1">
    <citation type="submission" date="2016-06" db="UniProtKB">
        <authorList>
            <consortium name="WormBaseParasite"/>
        </authorList>
    </citation>
    <scope>IDENTIFICATION</scope>
</reference>
<evidence type="ECO:0000313" key="2">
    <source>
        <dbReference type="Proteomes" id="UP000271098"/>
    </source>
</evidence>
<accession>A0A183DB08</accession>
<dbReference type="Proteomes" id="UP000271098">
    <property type="component" value="Unassembled WGS sequence"/>
</dbReference>
<proteinExistence type="predicted"/>
<reference evidence="1 2" key="2">
    <citation type="submission" date="2018-11" db="EMBL/GenBank/DDBJ databases">
        <authorList>
            <consortium name="Pathogen Informatics"/>
        </authorList>
    </citation>
    <scope>NUCLEOTIDE SEQUENCE [LARGE SCALE GENOMIC DNA]</scope>
</reference>
<keyword evidence="2" id="KW-1185">Reference proteome</keyword>
<sequence length="71" mass="8275">MILFTEKYWSLLNRRCSPDVCQKLVEQEIDFETFIMLSKAEFISLGISRSDASILKLVQHILKEQLLDLSV</sequence>
<protein>
    <submittedName>
        <fullName evidence="3">SAM domain-containing protein</fullName>
    </submittedName>
</protein>
<evidence type="ECO:0000313" key="1">
    <source>
        <dbReference type="EMBL" id="VDK52611.1"/>
    </source>
</evidence>
<name>A0A183DB08_9BILA</name>
<dbReference type="OrthoDB" id="10004495at2759"/>
<dbReference type="AlphaFoldDB" id="A0A183DB08"/>
<organism evidence="3">
    <name type="scientific">Gongylonema pulchrum</name>
    <dbReference type="NCBI Taxonomy" id="637853"/>
    <lineage>
        <taxon>Eukaryota</taxon>
        <taxon>Metazoa</taxon>
        <taxon>Ecdysozoa</taxon>
        <taxon>Nematoda</taxon>
        <taxon>Chromadorea</taxon>
        <taxon>Rhabditida</taxon>
        <taxon>Spirurina</taxon>
        <taxon>Spiruromorpha</taxon>
        <taxon>Spiruroidea</taxon>
        <taxon>Gongylonematidae</taxon>
        <taxon>Gongylonema</taxon>
    </lineage>
</organism>
<dbReference type="EMBL" id="UYRT01013045">
    <property type="protein sequence ID" value="VDK52611.1"/>
    <property type="molecule type" value="Genomic_DNA"/>
</dbReference>
<gene>
    <name evidence="1" type="ORF">GPUH_LOCUS5900</name>
</gene>